<dbReference type="InterPro" id="IPR009875">
    <property type="entry name" value="PilZ_domain"/>
</dbReference>
<feature type="domain" description="PilZ" evidence="1">
    <location>
        <begin position="12"/>
        <end position="98"/>
    </location>
</feature>
<sequence length="111" mass="12561">MTERTANVEVSENRQFVRRHVLLKALLDTGKYEFDCMAYDLSVKGARLKLDLPLKTRCEVRVLVKQSSMIPAEVAWAKDGFIGVEFTMPVKEVKQLLDDLGVKLPHTGDIV</sequence>
<keyword evidence="3" id="KW-1185">Reference proteome</keyword>
<dbReference type="InParanoid" id="A0A2G4YTC9"/>
<dbReference type="GO" id="GO:0035438">
    <property type="term" value="F:cyclic-di-GMP binding"/>
    <property type="evidence" value="ECO:0007669"/>
    <property type="project" value="InterPro"/>
</dbReference>
<dbReference type="Pfam" id="PF07238">
    <property type="entry name" value="PilZ"/>
    <property type="match status" value="1"/>
</dbReference>
<dbReference type="SUPFAM" id="SSF141371">
    <property type="entry name" value="PilZ domain-like"/>
    <property type="match status" value="1"/>
</dbReference>
<reference evidence="2 3" key="1">
    <citation type="submission" date="2017-10" db="EMBL/GenBank/DDBJ databases">
        <title>Frigbacter circumglobatus gen. nov. sp. nov., isolated from sediment cultured in situ.</title>
        <authorList>
            <person name="Zhao Z."/>
        </authorList>
    </citation>
    <scope>NUCLEOTIDE SEQUENCE [LARGE SCALE GENOMIC DNA]</scope>
    <source>
        <strain evidence="2 3">ZYL</strain>
    </source>
</reference>
<gene>
    <name evidence="2" type="ORF">CRD36_02540</name>
</gene>
<organism evidence="2 3">
    <name type="scientific">Paremcibacter congregatus</name>
    <dbReference type="NCBI Taxonomy" id="2043170"/>
    <lineage>
        <taxon>Bacteria</taxon>
        <taxon>Pseudomonadati</taxon>
        <taxon>Pseudomonadota</taxon>
        <taxon>Alphaproteobacteria</taxon>
        <taxon>Emcibacterales</taxon>
        <taxon>Emcibacteraceae</taxon>
        <taxon>Paremcibacter</taxon>
    </lineage>
</organism>
<comment type="caution">
    <text evidence="2">The sequence shown here is derived from an EMBL/GenBank/DDBJ whole genome shotgun (WGS) entry which is preliminary data.</text>
</comment>
<dbReference type="EMBL" id="PDEM01000009">
    <property type="protein sequence ID" value="PHZ85588.1"/>
    <property type="molecule type" value="Genomic_DNA"/>
</dbReference>
<evidence type="ECO:0000313" key="3">
    <source>
        <dbReference type="Proteomes" id="UP000229730"/>
    </source>
</evidence>
<name>A0A2G4YTC9_9PROT</name>
<proteinExistence type="predicted"/>
<dbReference type="OrthoDB" id="7594866at2"/>
<dbReference type="RefSeq" id="WP_099471171.1">
    <property type="nucleotide sequence ID" value="NZ_CAXBMK010000004.1"/>
</dbReference>
<evidence type="ECO:0000259" key="1">
    <source>
        <dbReference type="Pfam" id="PF07238"/>
    </source>
</evidence>
<accession>A0A2G4YTC9</accession>
<dbReference type="Gene3D" id="2.40.10.220">
    <property type="entry name" value="predicted glycosyltransferase like domains"/>
    <property type="match status" value="1"/>
</dbReference>
<dbReference type="AlphaFoldDB" id="A0A2G4YTC9"/>
<dbReference type="Proteomes" id="UP000229730">
    <property type="component" value="Unassembled WGS sequence"/>
</dbReference>
<protein>
    <recommendedName>
        <fullName evidence="1">PilZ domain-containing protein</fullName>
    </recommendedName>
</protein>
<evidence type="ECO:0000313" key="2">
    <source>
        <dbReference type="EMBL" id="PHZ85588.1"/>
    </source>
</evidence>